<evidence type="ECO:0000259" key="1">
    <source>
        <dbReference type="Pfam" id="PF02350"/>
    </source>
</evidence>
<evidence type="ECO:0000313" key="2">
    <source>
        <dbReference type="EMBL" id="MBW7572355.1"/>
    </source>
</evidence>
<comment type="caution">
    <text evidence="2">The sequence shown here is derived from an EMBL/GenBank/DDBJ whole genome shotgun (WGS) entry which is preliminary data.</text>
</comment>
<dbReference type="CDD" id="cd03786">
    <property type="entry name" value="GTB_UDP-GlcNAc_2-Epimerase"/>
    <property type="match status" value="1"/>
</dbReference>
<dbReference type="InterPro" id="IPR029767">
    <property type="entry name" value="WecB-like"/>
</dbReference>
<dbReference type="Proteomes" id="UP000719942">
    <property type="component" value="Unassembled WGS sequence"/>
</dbReference>
<proteinExistence type="predicted"/>
<reference evidence="2 3" key="1">
    <citation type="submission" date="2021-03" db="EMBL/GenBank/DDBJ databases">
        <title>Caproiciproducens sp. nov. isolated from feces of cow.</title>
        <authorList>
            <person name="Choi J.-Y."/>
        </authorList>
    </citation>
    <scope>NUCLEOTIDE SEQUENCE [LARGE SCALE GENOMIC DNA]</scope>
    <source>
        <strain evidence="2 3">AGMB10547</strain>
    </source>
</reference>
<sequence>MGSNEPAAHVPKLPAHGFVRCRRPGTEDYQYSKQRPAGGRAVSPGAVRRICVVTGTRAEYGLLNPLMKRIRMEPEFQLQLVVTGMHLSPEFGLTYQEIEEDGFSIDKKVEMLLSSDTPTGIAKSVGLGMIGFADAFSELKPDLLVITGDRYEMLAAAQTALFARIPIAHIGGGDTTEGAFDEAIRHSISKMAQLHFVTNEESCQRVAQLGEDPAHIYNVGSLGIDRILSLPRISRAELEQSLSFRFRERNLLITFHPVTLDSEDSGSQFQQLLQALDGFGPGVGLIFTRPNADPQGRELIRLLNQFAGCHPNAAVFSSLGQTRYFSLIAQVDAVVGNSSSGVYEVPSFHKPTVNIGDRQKGRLLASSVLCCAPQKAEIEKAVRAAFAKDCSGAVNPYGKGDAAKKIVEVLRTVPDYRSLLKKHFFPMERVEIKRGYFRPFRLGGKYGKPSNHSV</sequence>
<dbReference type="EMBL" id="JAGFNZ010000002">
    <property type="protein sequence ID" value="MBW7572355.1"/>
    <property type="molecule type" value="Genomic_DNA"/>
</dbReference>
<dbReference type="InterPro" id="IPR020004">
    <property type="entry name" value="UDP-GlcNAc_Epase"/>
</dbReference>
<gene>
    <name evidence="2" type="primary">neuC</name>
    <name evidence="2" type="ORF">J5W02_05965</name>
</gene>
<accession>A0ABS7DM34</accession>
<evidence type="ECO:0000313" key="3">
    <source>
        <dbReference type="Proteomes" id="UP000719942"/>
    </source>
</evidence>
<dbReference type="EC" id="3.2.1.183" evidence="2"/>
<name>A0ABS7DM34_9FIRM</name>
<dbReference type="InterPro" id="IPR003331">
    <property type="entry name" value="UDP_GlcNAc_Epimerase_2_dom"/>
</dbReference>
<dbReference type="PANTHER" id="PTHR43174">
    <property type="entry name" value="UDP-N-ACETYLGLUCOSAMINE 2-EPIMERASE"/>
    <property type="match status" value="1"/>
</dbReference>
<dbReference type="NCBIfam" id="TIGR03568">
    <property type="entry name" value="NeuC_NnaA"/>
    <property type="match status" value="1"/>
</dbReference>
<keyword evidence="3" id="KW-1185">Reference proteome</keyword>
<keyword evidence="2" id="KW-0326">Glycosidase</keyword>
<keyword evidence="2" id="KW-0378">Hydrolase</keyword>
<organism evidence="2 3">
    <name type="scientific">Caproiciproducens faecalis</name>
    <dbReference type="NCBI Taxonomy" id="2820301"/>
    <lineage>
        <taxon>Bacteria</taxon>
        <taxon>Bacillati</taxon>
        <taxon>Bacillota</taxon>
        <taxon>Clostridia</taxon>
        <taxon>Eubacteriales</taxon>
        <taxon>Acutalibacteraceae</taxon>
        <taxon>Caproiciproducens</taxon>
    </lineage>
</organism>
<dbReference type="Gene3D" id="3.40.50.2000">
    <property type="entry name" value="Glycogen Phosphorylase B"/>
    <property type="match status" value="2"/>
</dbReference>
<feature type="domain" description="UDP-N-acetylglucosamine 2-epimerase" evidence="1">
    <location>
        <begin position="69"/>
        <end position="411"/>
    </location>
</feature>
<dbReference type="PANTHER" id="PTHR43174:SF3">
    <property type="entry name" value="UDP-N-ACETYLGLUCOSAMINE 2-EPIMERASE"/>
    <property type="match status" value="1"/>
</dbReference>
<protein>
    <submittedName>
        <fullName evidence="2">UDP-N-acetylglucosamine 2-epimerase (Hydrolyzing)</fullName>
        <ecNumber evidence="2">3.2.1.183</ecNumber>
    </submittedName>
</protein>
<dbReference type="GO" id="GO:0016798">
    <property type="term" value="F:hydrolase activity, acting on glycosyl bonds"/>
    <property type="evidence" value="ECO:0007669"/>
    <property type="project" value="UniProtKB-KW"/>
</dbReference>
<dbReference type="Pfam" id="PF02350">
    <property type="entry name" value="Epimerase_2"/>
    <property type="match status" value="1"/>
</dbReference>
<dbReference type="SUPFAM" id="SSF53756">
    <property type="entry name" value="UDP-Glycosyltransferase/glycogen phosphorylase"/>
    <property type="match status" value="1"/>
</dbReference>